<dbReference type="InParanoid" id="A0A1U8ABD7"/>
<feature type="domain" description="Cation/H(+) antiporter central" evidence="12">
    <location>
        <begin position="499"/>
        <end position="615"/>
    </location>
</feature>
<evidence type="ECO:0000259" key="13">
    <source>
        <dbReference type="Pfam" id="PF23259"/>
    </source>
</evidence>
<evidence type="ECO:0000256" key="8">
    <source>
        <dbReference type="ARBA" id="ARBA00023136"/>
    </source>
</evidence>
<evidence type="ECO:0000256" key="10">
    <source>
        <dbReference type="SAM" id="Phobius"/>
    </source>
</evidence>
<comment type="similarity">
    <text evidence="9">Belongs to the monovalent cation:proton antiporter 2 (CPA2) transporter (TC 2.A.37) family. CHX (TC 2.A.37.4) subfamily.</text>
</comment>
<evidence type="ECO:0000259" key="12">
    <source>
        <dbReference type="Pfam" id="PF23256"/>
    </source>
</evidence>
<reference evidence="15" key="1">
    <citation type="submission" date="2025-08" db="UniProtKB">
        <authorList>
            <consortium name="RefSeq"/>
        </authorList>
    </citation>
    <scope>IDENTIFICATION</scope>
</reference>
<dbReference type="GeneID" id="104602688"/>
<feature type="transmembrane region" description="Helical" evidence="10">
    <location>
        <begin position="243"/>
        <end position="265"/>
    </location>
</feature>
<dbReference type="Proteomes" id="UP000189703">
    <property type="component" value="Unplaced"/>
</dbReference>
<keyword evidence="6 10" id="KW-1133">Transmembrane helix</keyword>
<keyword evidence="2" id="KW-0813">Transport</keyword>
<dbReference type="AlphaFoldDB" id="A0A1U8ABD7"/>
<keyword evidence="14" id="KW-1185">Reference proteome</keyword>
<sequence length="780" mass="86417">MAHLNPTLYIDGAFDSDAVNAGRGLILQHPSTKLLRAAHAGPLTAIYGAEIRALFRVVFVTRIVDFAFKPLGQPKFISDVIGGMIVGPSVLGRSKTFSQLMFPSDEKDFMVSVVSHLGIMYFIFLVGVKTDRNLLIKPSKSALGIGFLCWLIPYVIIVFTGSLLHSFIGGLGNGHLLLFLSASLSITYFPSVGHALEELDLLTSELGRISMSCSIINDAVGWCFMVLFIVLRQTSILGSFRAFILVMAFIVFTVYVVRPCILWIIEKTPEGRPVKQVYIIAILVGVLIYGLLSEMLGGAVTDGPLVLGLIIPEGSIISAALVEKTESFNTNILLPLFYMQYGLATDVFKIQDFKLLIGLQAILMVAYLSKFVGTILPSLHFNLSFLDANYLGLIMNIKGLPEMIIFIYWKRIGILDDEAFTILALTHLIETSIVAQFMRVLHKHPSYIRTNTTKSGIRSAKFSPDFRLLPCVHNEENVQAMISILDISNPTQESPINAFVLHLVELVGRAAALIIDQSAQMWEPNCDRIISAFKNYADNSDGRVFFHPFMVTAPYKTMHEDICRIAHEKEIALIIMPFHKHYPVLGGTGVGLSHLNRNVLANAPSSVGILVDRGFRRIGVRGYFSYSILLTFLGGEDDREALIFGCRISGHPGVRCTVIRFLPLLNYDGHNWKETQLDDATVLEYKSISTNNERVVYREEAVEGLEQVFSVIRSLNGDYNLVVVGRRRGPNMNLQKCIVDWSDNEEELGVVGDFLASTDFAGSTVSVLVLQACSSEINRS</sequence>
<dbReference type="GO" id="GO:0006885">
    <property type="term" value="P:regulation of pH"/>
    <property type="evidence" value="ECO:0000318"/>
    <property type="project" value="GO_Central"/>
</dbReference>
<keyword evidence="3" id="KW-0633">Potassium transport</keyword>
<dbReference type="PANTHER" id="PTHR32468:SF26">
    <property type="entry name" value="CATION_H(+) ANTIPORTER 15"/>
    <property type="match status" value="1"/>
</dbReference>
<evidence type="ECO:0000313" key="14">
    <source>
        <dbReference type="Proteomes" id="UP000189703"/>
    </source>
</evidence>
<dbReference type="GO" id="GO:0006813">
    <property type="term" value="P:potassium ion transport"/>
    <property type="evidence" value="ECO:0007669"/>
    <property type="project" value="UniProtKB-KW"/>
</dbReference>
<evidence type="ECO:0000256" key="9">
    <source>
        <dbReference type="ARBA" id="ARBA00038341"/>
    </source>
</evidence>
<feature type="domain" description="Cation/H(+) antiporter C-terminal" evidence="13">
    <location>
        <begin position="626"/>
        <end position="772"/>
    </location>
</feature>
<evidence type="ECO:0000313" key="15">
    <source>
        <dbReference type="RefSeq" id="XP_010264769.1"/>
    </source>
</evidence>
<feature type="transmembrane region" description="Helical" evidence="10">
    <location>
        <begin position="176"/>
        <end position="196"/>
    </location>
</feature>
<evidence type="ECO:0000256" key="1">
    <source>
        <dbReference type="ARBA" id="ARBA00004141"/>
    </source>
</evidence>
<dbReference type="InterPro" id="IPR006153">
    <property type="entry name" value="Cation/H_exchanger_TM"/>
</dbReference>
<keyword evidence="4 10" id="KW-0812">Transmembrane</keyword>
<keyword evidence="7" id="KW-0406">Ion transport</keyword>
<dbReference type="Gene3D" id="1.20.1530.20">
    <property type="match status" value="1"/>
</dbReference>
<accession>A0A1U8ABD7</accession>
<protein>
    <submittedName>
        <fullName evidence="15">Cation/H(+) antiporter 15-like</fullName>
    </submittedName>
</protein>
<dbReference type="GO" id="GO:0015297">
    <property type="term" value="F:antiporter activity"/>
    <property type="evidence" value="ECO:0007669"/>
    <property type="project" value="InterPro"/>
</dbReference>
<dbReference type="InterPro" id="IPR057291">
    <property type="entry name" value="CHX17_2nd"/>
</dbReference>
<dbReference type="KEGG" id="nnu:104602688"/>
<evidence type="ECO:0000256" key="5">
    <source>
        <dbReference type="ARBA" id="ARBA00022958"/>
    </source>
</evidence>
<feature type="domain" description="Cation/H+ exchanger transmembrane" evidence="11">
    <location>
        <begin position="59"/>
        <end position="432"/>
    </location>
</feature>
<evidence type="ECO:0000256" key="3">
    <source>
        <dbReference type="ARBA" id="ARBA00022538"/>
    </source>
</evidence>
<dbReference type="Pfam" id="PF23256">
    <property type="entry name" value="CHX17_2nd"/>
    <property type="match status" value="1"/>
</dbReference>
<evidence type="ECO:0000256" key="4">
    <source>
        <dbReference type="ARBA" id="ARBA00022692"/>
    </source>
</evidence>
<gene>
    <name evidence="15" type="primary">LOC104602688</name>
</gene>
<comment type="subcellular location">
    <subcellularLocation>
        <location evidence="1">Membrane</location>
        <topology evidence="1">Multi-pass membrane protein</topology>
    </subcellularLocation>
</comment>
<dbReference type="GO" id="GO:0098662">
    <property type="term" value="P:inorganic cation transmembrane transport"/>
    <property type="evidence" value="ECO:0000318"/>
    <property type="project" value="GO_Central"/>
</dbReference>
<dbReference type="OrthoDB" id="1612738at2759"/>
<feature type="transmembrane region" description="Helical" evidence="10">
    <location>
        <begin position="355"/>
        <end position="376"/>
    </location>
</feature>
<organism evidence="14 15">
    <name type="scientific">Nelumbo nucifera</name>
    <name type="common">Sacred lotus</name>
    <dbReference type="NCBI Taxonomy" id="4432"/>
    <lineage>
        <taxon>Eukaryota</taxon>
        <taxon>Viridiplantae</taxon>
        <taxon>Streptophyta</taxon>
        <taxon>Embryophyta</taxon>
        <taxon>Tracheophyta</taxon>
        <taxon>Spermatophyta</taxon>
        <taxon>Magnoliopsida</taxon>
        <taxon>Proteales</taxon>
        <taxon>Nelumbonaceae</taxon>
        <taxon>Nelumbo</taxon>
    </lineage>
</organism>
<feature type="transmembrane region" description="Helical" evidence="10">
    <location>
        <begin position="109"/>
        <end position="130"/>
    </location>
</feature>
<dbReference type="GO" id="GO:0012505">
    <property type="term" value="C:endomembrane system"/>
    <property type="evidence" value="ECO:0000318"/>
    <property type="project" value="GO_Central"/>
</dbReference>
<proteinExistence type="inferred from homology"/>
<dbReference type="InterPro" id="IPR057290">
    <property type="entry name" value="CHX17_C"/>
</dbReference>
<feature type="transmembrane region" description="Helical" evidence="10">
    <location>
        <begin position="208"/>
        <end position="231"/>
    </location>
</feature>
<name>A0A1U8ABD7_NELNU</name>
<keyword evidence="8 10" id="KW-0472">Membrane</keyword>
<dbReference type="eggNOG" id="KOG1650">
    <property type="taxonomic scope" value="Eukaryota"/>
</dbReference>
<dbReference type="GO" id="GO:0016020">
    <property type="term" value="C:membrane"/>
    <property type="evidence" value="ECO:0007669"/>
    <property type="project" value="UniProtKB-SubCell"/>
</dbReference>
<evidence type="ECO:0000256" key="2">
    <source>
        <dbReference type="ARBA" id="ARBA00022448"/>
    </source>
</evidence>
<dbReference type="GO" id="GO:1902600">
    <property type="term" value="P:proton transmembrane transport"/>
    <property type="evidence" value="ECO:0007669"/>
    <property type="project" value="InterPro"/>
</dbReference>
<evidence type="ECO:0000256" key="6">
    <source>
        <dbReference type="ARBA" id="ARBA00022989"/>
    </source>
</evidence>
<evidence type="ECO:0000256" key="7">
    <source>
        <dbReference type="ARBA" id="ARBA00023065"/>
    </source>
</evidence>
<feature type="transmembrane region" description="Helical" evidence="10">
    <location>
        <begin position="277"/>
        <end position="293"/>
    </location>
</feature>
<dbReference type="InterPro" id="IPR038770">
    <property type="entry name" value="Na+/solute_symporter_sf"/>
</dbReference>
<dbReference type="PANTHER" id="PTHR32468">
    <property type="entry name" value="CATION/H + ANTIPORTER"/>
    <property type="match status" value="1"/>
</dbReference>
<dbReference type="Pfam" id="PF23259">
    <property type="entry name" value="CHX17_C"/>
    <property type="match status" value="1"/>
</dbReference>
<evidence type="ECO:0000259" key="11">
    <source>
        <dbReference type="Pfam" id="PF00999"/>
    </source>
</evidence>
<feature type="transmembrane region" description="Helical" evidence="10">
    <location>
        <begin position="142"/>
        <end position="164"/>
    </location>
</feature>
<dbReference type="InterPro" id="IPR050794">
    <property type="entry name" value="CPA2_transporter"/>
</dbReference>
<dbReference type="RefSeq" id="XP_010264769.1">
    <property type="nucleotide sequence ID" value="XM_010266467.1"/>
</dbReference>
<dbReference type="Pfam" id="PF00999">
    <property type="entry name" value="Na_H_Exchanger"/>
    <property type="match status" value="1"/>
</dbReference>
<keyword evidence="5" id="KW-0630">Potassium</keyword>